<evidence type="ECO:0000259" key="15">
    <source>
        <dbReference type="PROSITE" id="PS51085"/>
    </source>
</evidence>
<evidence type="ECO:0000256" key="10">
    <source>
        <dbReference type="ARBA" id="ARBA00023004"/>
    </source>
</evidence>
<dbReference type="SUPFAM" id="SSF54862">
    <property type="entry name" value="4Fe-4S ferredoxins"/>
    <property type="match status" value="1"/>
</dbReference>
<dbReference type="GO" id="GO:0008137">
    <property type="term" value="F:NADH dehydrogenase (ubiquinone) activity"/>
    <property type="evidence" value="ECO:0007669"/>
    <property type="project" value="InterPro"/>
</dbReference>
<evidence type="ECO:0000313" key="19">
    <source>
        <dbReference type="EMBL" id="VAX34045.1"/>
    </source>
</evidence>
<dbReference type="Gene3D" id="3.40.50.740">
    <property type="match status" value="2"/>
</dbReference>
<dbReference type="Pfam" id="PF00384">
    <property type="entry name" value="Molybdopterin"/>
    <property type="match status" value="2"/>
</dbReference>
<evidence type="ECO:0000259" key="18">
    <source>
        <dbReference type="PROSITE" id="PS51839"/>
    </source>
</evidence>
<dbReference type="GO" id="GO:0016020">
    <property type="term" value="C:membrane"/>
    <property type="evidence" value="ECO:0007669"/>
    <property type="project" value="UniProtKB-SubCell"/>
</dbReference>
<dbReference type="CDD" id="cd00368">
    <property type="entry name" value="Molybdopterin-Binding"/>
    <property type="match status" value="1"/>
</dbReference>
<comment type="cofactor">
    <cofactor evidence="14">
        <name>[2Fe-2S] cluster</name>
        <dbReference type="ChEBI" id="CHEBI:190135"/>
    </cofactor>
</comment>
<keyword evidence="8" id="KW-0677">Repeat</keyword>
<feature type="domain" description="4Fe-4S His(Cys)3-ligated-type" evidence="18">
    <location>
        <begin position="81"/>
        <end position="120"/>
    </location>
</feature>
<evidence type="ECO:0000256" key="3">
    <source>
        <dbReference type="ARBA" id="ARBA00005404"/>
    </source>
</evidence>
<comment type="cofactor">
    <cofactor evidence="1">
        <name>[4Fe-4S] cluster</name>
        <dbReference type="ChEBI" id="CHEBI:49883"/>
    </cofactor>
</comment>
<keyword evidence="6" id="KW-0874">Quinone</keyword>
<dbReference type="PROSITE" id="PS00641">
    <property type="entry name" value="COMPLEX1_75K_1"/>
    <property type="match status" value="1"/>
</dbReference>
<evidence type="ECO:0000256" key="6">
    <source>
        <dbReference type="ARBA" id="ARBA00022719"/>
    </source>
</evidence>
<dbReference type="Gene3D" id="2.20.25.90">
    <property type="entry name" value="ADC-like domains"/>
    <property type="match status" value="1"/>
</dbReference>
<dbReference type="PANTHER" id="PTHR43105">
    <property type="entry name" value="RESPIRATORY NITRATE REDUCTASE"/>
    <property type="match status" value="1"/>
</dbReference>
<evidence type="ECO:0000256" key="12">
    <source>
        <dbReference type="ARBA" id="ARBA00023027"/>
    </source>
</evidence>
<feature type="domain" description="4Fe-4S ferredoxin-type" evidence="16">
    <location>
        <begin position="140"/>
        <end position="169"/>
    </location>
</feature>
<dbReference type="InterPro" id="IPR006963">
    <property type="entry name" value="Mopterin_OxRdtase_4Fe-4S_dom"/>
</dbReference>
<dbReference type="InterPro" id="IPR000283">
    <property type="entry name" value="NADH_UbQ_OxRdtase_75kDa_su_CS"/>
</dbReference>
<comment type="subcellular location">
    <subcellularLocation>
        <location evidence="2">Membrane</location>
    </subcellularLocation>
</comment>
<evidence type="ECO:0000256" key="2">
    <source>
        <dbReference type="ARBA" id="ARBA00004370"/>
    </source>
</evidence>
<evidence type="ECO:0008006" key="20">
    <source>
        <dbReference type="Google" id="ProtNLM"/>
    </source>
</evidence>
<keyword evidence="5" id="KW-0001">2Fe-2S</keyword>
<dbReference type="InterPro" id="IPR001041">
    <property type="entry name" value="2Fe-2S_ferredoxin-type"/>
</dbReference>
<feature type="domain" description="4Fe-4S Mo/W bis-MGD-type" evidence="17">
    <location>
        <begin position="220"/>
        <end position="276"/>
    </location>
</feature>
<keyword evidence="13" id="KW-0472">Membrane</keyword>
<dbReference type="SUPFAM" id="SSF53706">
    <property type="entry name" value="Formate dehydrogenase/DMSO reductase, domains 1-3"/>
    <property type="match status" value="1"/>
</dbReference>
<keyword evidence="10" id="KW-0408">Iron</keyword>
<dbReference type="InterPro" id="IPR017900">
    <property type="entry name" value="4Fe4S_Fe_S_CS"/>
</dbReference>
<proteinExistence type="inferred from homology"/>
<dbReference type="Pfam" id="PF13510">
    <property type="entry name" value="Fer2_4"/>
    <property type="match status" value="1"/>
</dbReference>
<evidence type="ECO:0000256" key="14">
    <source>
        <dbReference type="ARBA" id="ARBA00034078"/>
    </source>
</evidence>
<comment type="similarity">
    <text evidence="3">Belongs to the complex I 75 kDa subunit family.</text>
</comment>
<dbReference type="InterPro" id="IPR050123">
    <property type="entry name" value="Prok_molybdopt-oxidoreductase"/>
</dbReference>
<dbReference type="GO" id="GO:0048038">
    <property type="term" value="F:quinone binding"/>
    <property type="evidence" value="ECO:0007669"/>
    <property type="project" value="UniProtKB-KW"/>
</dbReference>
<dbReference type="SMART" id="SM00929">
    <property type="entry name" value="NADH-G_4Fe-4S_3"/>
    <property type="match status" value="1"/>
</dbReference>
<evidence type="ECO:0000256" key="9">
    <source>
        <dbReference type="ARBA" id="ARBA00022967"/>
    </source>
</evidence>
<accession>A0A3B1DQL7</accession>
<evidence type="ECO:0000256" key="4">
    <source>
        <dbReference type="ARBA" id="ARBA00022485"/>
    </source>
</evidence>
<organism evidence="19">
    <name type="scientific">hydrothermal vent metagenome</name>
    <dbReference type="NCBI Taxonomy" id="652676"/>
    <lineage>
        <taxon>unclassified sequences</taxon>
        <taxon>metagenomes</taxon>
        <taxon>ecological metagenomes</taxon>
    </lineage>
</organism>
<evidence type="ECO:0000256" key="13">
    <source>
        <dbReference type="ARBA" id="ARBA00023136"/>
    </source>
</evidence>
<evidence type="ECO:0000256" key="11">
    <source>
        <dbReference type="ARBA" id="ARBA00023014"/>
    </source>
</evidence>
<dbReference type="PROSITE" id="PS51085">
    <property type="entry name" value="2FE2S_FER_2"/>
    <property type="match status" value="1"/>
</dbReference>
<dbReference type="InterPro" id="IPR019574">
    <property type="entry name" value="NADH_UbQ_OxRdtase_Gsu_4Fe4S-bd"/>
</dbReference>
<dbReference type="AlphaFoldDB" id="A0A3B1DQL7"/>
<keyword evidence="11" id="KW-0411">Iron-sulfur</keyword>
<dbReference type="GO" id="GO:0042773">
    <property type="term" value="P:ATP synthesis coupled electron transport"/>
    <property type="evidence" value="ECO:0007669"/>
    <property type="project" value="InterPro"/>
</dbReference>
<keyword evidence="4" id="KW-0004">4Fe-4S</keyword>
<dbReference type="PROSITE" id="PS51839">
    <property type="entry name" value="4FE4S_HC3"/>
    <property type="match status" value="1"/>
</dbReference>
<dbReference type="GO" id="GO:0016491">
    <property type="term" value="F:oxidoreductase activity"/>
    <property type="evidence" value="ECO:0007669"/>
    <property type="project" value="InterPro"/>
</dbReference>
<dbReference type="Gene3D" id="3.30.70.20">
    <property type="match status" value="1"/>
</dbReference>
<dbReference type="CDD" id="cd00207">
    <property type="entry name" value="fer2"/>
    <property type="match status" value="1"/>
</dbReference>
<dbReference type="PROSITE" id="PS51379">
    <property type="entry name" value="4FE4S_FER_2"/>
    <property type="match status" value="2"/>
</dbReference>
<dbReference type="Gene3D" id="3.40.228.10">
    <property type="entry name" value="Dimethylsulfoxide Reductase, domain 2"/>
    <property type="match status" value="1"/>
</dbReference>
<feature type="domain" description="2Fe-2S ferredoxin-type" evidence="15">
    <location>
        <begin position="3"/>
        <end position="81"/>
    </location>
</feature>
<dbReference type="Pfam" id="PF22117">
    <property type="entry name" value="Fer4_Nqo3"/>
    <property type="match status" value="1"/>
</dbReference>
<evidence type="ECO:0000256" key="7">
    <source>
        <dbReference type="ARBA" id="ARBA00022723"/>
    </source>
</evidence>
<dbReference type="InterPro" id="IPR006656">
    <property type="entry name" value="Mopterin_OxRdtase"/>
</dbReference>
<evidence type="ECO:0000256" key="5">
    <source>
        <dbReference type="ARBA" id="ARBA00022714"/>
    </source>
</evidence>
<dbReference type="FunFam" id="3.10.20.740:FF:000004">
    <property type="entry name" value="NADH-quinone oxidoreductase"/>
    <property type="match status" value="1"/>
</dbReference>
<dbReference type="FunFam" id="3.30.70.20:FF:000035">
    <property type="entry name" value="Iron hydrogenase 1"/>
    <property type="match status" value="1"/>
</dbReference>
<sequence>MADTVKLTIDGKEVKARAGMNLVDAAEIAGIHIPNLCYLKGLKGSGACRLCLVEIEGLKSPMTACTTRVKEGMFVNTRTEKVQEIRKYVIDLILSMHPLDCMTCTKAGVCNLQKYAYDFGIKETSFTRKKFGFPVDDKNPFIKRDPDYCILCSRCVRVCKEQGTAVLDFNGRGVGSRVVTAEDKPLQEGGCTFCGSCVDACPVNALLEADRWRKGREWEYERYNSVCLSCGNACDTVVSVHDNDVAKVNAGADDGRAGHYICAYGRFGFDFINADTRVMSPLKRIDGELKPISWDEAYATAADLLRTPSDTGIVTTGNLLNEDILTLRRFAGTTGIKDIDSTVSLYADEPSLSGDEVDMEGADLVLLVGINPSQWQRVFPALDATLRKMVSRGAKLVVINSGQIKLSDIAIKTLQGDEAVVLGGLVKALTGLGLKAPEGLEIPDVELSEDMTMVAEMYSVANSPVILASPRLYEASANISLLKGDALAVPIEANARGTLLMGLKGNGATYAGMTSEGERKILYALGEVPFKRPSGVNFLIVQHSHLSELAKEADLVLPAATSFETDGSVVDYMGRLKMLVRAIEAFGEARAHREILKGIAKKMNIDLKTAKTADVKKEKKAVGTKAGPATFSKREDLAFNPEELVEAVNTTMINGSRLLWLKEVEQAVAEV</sequence>
<dbReference type="GO" id="GO:0051539">
    <property type="term" value="F:4 iron, 4 sulfur cluster binding"/>
    <property type="evidence" value="ECO:0007669"/>
    <property type="project" value="UniProtKB-KW"/>
</dbReference>
<dbReference type="GO" id="GO:0051537">
    <property type="term" value="F:2 iron, 2 sulfur cluster binding"/>
    <property type="evidence" value="ECO:0007669"/>
    <property type="project" value="UniProtKB-KW"/>
</dbReference>
<dbReference type="PANTHER" id="PTHR43105:SF10">
    <property type="entry name" value="NADH-QUINONE OXIDOREDUCTASE SUBUNIT G"/>
    <property type="match status" value="1"/>
</dbReference>
<dbReference type="InterPro" id="IPR036010">
    <property type="entry name" value="2Fe-2S_ferredoxin-like_sf"/>
</dbReference>
<evidence type="ECO:0000259" key="17">
    <source>
        <dbReference type="PROSITE" id="PS51669"/>
    </source>
</evidence>
<dbReference type="PROSITE" id="PS00198">
    <property type="entry name" value="4FE4S_FER_1"/>
    <property type="match status" value="1"/>
</dbReference>
<evidence type="ECO:0000259" key="16">
    <source>
        <dbReference type="PROSITE" id="PS51379"/>
    </source>
</evidence>
<gene>
    <name evidence="19" type="ORF">MNBD_NITROSPIRAE03-128</name>
</gene>
<protein>
    <recommendedName>
        <fullName evidence="20">NADH-ubiquinone oxidoreductase chain G</fullName>
    </recommendedName>
</protein>
<dbReference type="EMBL" id="UOGI01000245">
    <property type="protein sequence ID" value="VAX34045.1"/>
    <property type="molecule type" value="Genomic_DNA"/>
</dbReference>
<dbReference type="InterPro" id="IPR054351">
    <property type="entry name" value="NADH_UbQ_OxRdtase_ferredoxin"/>
</dbReference>
<dbReference type="GO" id="GO:0046872">
    <property type="term" value="F:metal ion binding"/>
    <property type="evidence" value="ECO:0007669"/>
    <property type="project" value="UniProtKB-KW"/>
</dbReference>
<dbReference type="Gene3D" id="3.10.20.740">
    <property type="match status" value="1"/>
</dbReference>
<name>A0A3B1DQL7_9ZZZZ</name>
<feature type="domain" description="4Fe-4S ferredoxin-type" evidence="16">
    <location>
        <begin position="182"/>
        <end position="211"/>
    </location>
</feature>
<reference evidence="19" key="1">
    <citation type="submission" date="2018-06" db="EMBL/GenBank/DDBJ databases">
        <authorList>
            <person name="Zhirakovskaya E."/>
        </authorList>
    </citation>
    <scope>NUCLEOTIDE SEQUENCE</scope>
</reference>
<keyword evidence="9" id="KW-1278">Translocase</keyword>
<keyword evidence="7" id="KW-0479">Metal-binding</keyword>
<evidence type="ECO:0000256" key="1">
    <source>
        <dbReference type="ARBA" id="ARBA00001966"/>
    </source>
</evidence>
<dbReference type="Pfam" id="PF10588">
    <property type="entry name" value="NADH-G_4Fe-4S_3"/>
    <property type="match status" value="1"/>
</dbReference>
<dbReference type="PROSITE" id="PS51669">
    <property type="entry name" value="4FE4S_MOW_BIS_MGD"/>
    <property type="match status" value="1"/>
</dbReference>
<dbReference type="InterPro" id="IPR017896">
    <property type="entry name" value="4Fe4S_Fe-S-bd"/>
</dbReference>
<dbReference type="SUPFAM" id="SSF54292">
    <property type="entry name" value="2Fe-2S ferredoxin-like"/>
    <property type="match status" value="1"/>
</dbReference>
<evidence type="ECO:0000256" key="8">
    <source>
        <dbReference type="ARBA" id="ARBA00022737"/>
    </source>
</evidence>
<keyword evidence="12" id="KW-0520">NAD</keyword>